<dbReference type="InterPro" id="IPR033395">
    <property type="entry name" value="DUF5106"/>
</dbReference>
<dbReference type="PANTHER" id="PTHR42852:SF13">
    <property type="entry name" value="PROTEIN DIPZ"/>
    <property type="match status" value="1"/>
</dbReference>
<accession>A0A2S7SZN3</accession>
<dbReference type="SUPFAM" id="SSF52833">
    <property type="entry name" value="Thioredoxin-like"/>
    <property type="match status" value="1"/>
</dbReference>
<dbReference type="GO" id="GO:0016491">
    <property type="term" value="F:oxidoreductase activity"/>
    <property type="evidence" value="ECO:0007669"/>
    <property type="project" value="InterPro"/>
</dbReference>
<evidence type="ECO:0000256" key="1">
    <source>
        <dbReference type="SAM" id="SignalP"/>
    </source>
</evidence>
<dbReference type="InterPro" id="IPR013766">
    <property type="entry name" value="Thioredoxin_domain"/>
</dbReference>
<dbReference type="Proteomes" id="UP000239872">
    <property type="component" value="Unassembled WGS sequence"/>
</dbReference>
<gene>
    <name evidence="3" type="ORF">CJD36_001180</name>
</gene>
<dbReference type="PROSITE" id="PS51352">
    <property type="entry name" value="THIOREDOXIN_2"/>
    <property type="match status" value="1"/>
</dbReference>
<feature type="domain" description="Thioredoxin" evidence="2">
    <location>
        <begin position="334"/>
        <end position="482"/>
    </location>
</feature>
<evidence type="ECO:0000259" key="2">
    <source>
        <dbReference type="PROSITE" id="PS51352"/>
    </source>
</evidence>
<sequence>MKKITLFATLLLMGLSLQSTARNGYKIHLKIPDVKDSMVFLAHYYGKPLPTIYKRDSARFDKNGNAEFFTTDSSFVGGIYMMLLSDKKTYFEFLLNSNDDMTITASVSKLPEGVKFKNSPENERFQGYVDFLKVYSKGQEALKDELAAAKSVEDTAAVRKKAGKTAKDLTNYRHDYVAKFPGTLLANIFNALEVPQIPEGDHFLEDGKTKDSTFAYKYYKAHFWDGFNYQDDRLIHTPILDAKLEEYMNKLVLPWPDSVEHESDVLLKKAHGTKDLYKYTLWWLTRNVENSKVMGMDEAFVYLVENYYMKGEAFWLSNEELTKYQDRAMKIAPNVIGNVAPEVKLPNVLTKKEESMQAIKSPYTLLVFYSPDCGHCQHEIPALDTVYETSLKAKGVKVMTVATEGDQKKIADFLIKHKLEKWTNTWDNEHVGDWRGKYDVYSTPTIYLMDDKKIIRGKRLDHTNILSVIEMQERKARDKAKNSKK</sequence>
<feature type="chain" id="PRO_5015487222" description="Thioredoxin domain-containing protein" evidence="1">
    <location>
        <begin position="22"/>
        <end position="485"/>
    </location>
</feature>
<comment type="caution">
    <text evidence="3">The sequence shown here is derived from an EMBL/GenBank/DDBJ whole genome shotgun (WGS) entry which is preliminary data.</text>
</comment>
<feature type="signal peptide" evidence="1">
    <location>
        <begin position="1"/>
        <end position="21"/>
    </location>
</feature>
<dbReference type="Pfam" id="PF17127">
    <property type="entry name" value="DUF5106"/>
    <property type="match status" value="1"/>
</dbReference>
<evidence type="ECO:0000313" key="3">
    <source>
        <dbReference type="EMBL" id="PQJ12392.1"/>
    </source>
</evidence>
<dbReference type="RefSeq" id="WP_105037276.1">
    <property type="nucleotide sequence ID" value="NZ_PPSL01000001.1"/>
</dbReference>
<dbReference type="InterPro" id="IPR025380">
    <property type="entry name" value="DUF4369"/>
</dbReference>
<dbReference type="OrthoDB" id="6399635at2"/>
<keyword evidence="1" id="KW-0732">Signal</keyword>
<dbReference type="GO" id="GO:0016209">
    <property type="term" value="F:antioxidant activity"/>
    <property type="evidence" value="ECO:0007669"/>
    <property type="project" value="InterPro"/>
</dbReference>
<dbReference type="EMBL" id="PPSL01000001">
    <property type="protein sequence ID" value="PQJ12392.1"/>
    <property type="molecule type" value="Genomic_DNA"/>
</dbReference>
<keyword evidence="4" id="KW-1185">Reference proteome</keyword>
<reference evidence="3 4" key="1">
    <citation type="submission" date="2018-01" db="EMBL/GenBank/DDBJ databases">
        <title>A novel member of the phylum Bacteroidetes isolated from glacier ice.</title>
        <authorList>
            <person name="Liu Q."/>
            <person name="Xin Y.-H."/>
        </authorList>
    </citation>
    <scope>NUCLEOTIDE SEQUENCE [LARGE SCALE GENOMIC DNA]</scope>
    <source>
        <strain evidence="3 4">RB1R16</strain>
    </source>
</reference>
<dbReference type="InterPro" id="IPR050553">
    <property type="entry name" value="Thioredoxin_ResA/DsbE_sf"/>
</dbReference>
<dbReference type="InterPro" id="IPR036249">
    <property type="entry name" value="Thioredoxin-like_sf"/>
</dbReference>
<dbReference type="Gene3D" id="3.40.30.10">
    <property type="entry name" value="Glutaredoxin"/>
    <property type="match status" value="1"/>
</dbReference>
<dbReference type="CDD" id="cd02966">
    <property type="entry name" value="TlpA_like_family"/>
    <property type="match status" value="1"/>
</dbReference>
<proteinExistence type="predicted"/>
<organism evidence="3 4">
    <name type="scientific">Flavipsychrobacter stenotrophus</name>
    <dbReference type="NCBI Taxonomy" id="2077091"/>
    <lineage>
        <taxon>Bacteria</taxon>
        <taxon>Pseudomonadati</taxon>
        <taxon>Bacteroidota</taxon>
        <taxon>Chitinophagia</taxon>
        <taxon>Chitinophagales</taxon>
        <taxon>Chitinophagaceae</taxon>
        <taxon>Flavipsychrobacter</taxon>
    </lineage>
</organism>
<dbReference type="Pfam" id="PF00578">
    <property type="entry name" value="AhpC-TSA"/>
    <property type="match status" value="1"/>
</dbReference>
<dbReference type="InterPro" id="IPR000866">
    <property type="entry name" value="AhpC/TSA"/>
</dbReference>
<protein>
    <recommendedName>
        <fullName evidence="2">Thioredoxin domain-containing protein</fullName>
    </recommendedName>
</protein>
<evidence type="ECO:0000313" key="4">
    <source>
        <dbReference type="Proteomes" id="UP000239872"/>
    </source>
</evidence>
<name>A0A2S7SZN3_9BACT</name>
<dbReference type="PANTHER" id="PTHR42852">
    <property type="entry name" value="THIOL:DISULFIDE INTERCHANGE PROTEIN DSBE"/>
    <property type="match status" value="1"/>
</dbReference>
<dbReference type="AlphaFoldDB" id="A0A2S7SZN3"/>
<dbReference type="Pfam" id="PF14289">
    <property type="entry name" value="DUF4369"/>
    <property type="match status" value="1"/>
</dbReference>